<evidence type="ECO:0000313" key="3">
    <source>
        <dbReference type="Proteomes" id="UP001497512"/>
    </source>
</evidence>
<accession>A0ABP0TKF3</accession>
<evidence type="ECO:0000256" key="1">
    <source>
        <dbReference type="SAM" id="MobiDB-lite"/>
    </source>
</evidence>
<protein>
    <submittedName>
        <fullName evidence="2">Uncharacterized protein</fullName>
    </submittedName>
</protein>
<name>A0ABP0TKF3_9BRYO</name>
<organism evidence="2 3">
    <name type="scientific">Sphagnum troendelagicum</name>
    <dbReference type="NCBI Taxonomy" id="128251"/>
    <lineage>
        <taxon>Eukaryota</taxon>
        <taxon>Viridiplantae</taxon>
        <taxon>Streptophyta</taxon>
        <taxon>Embryophyta</taxon>
        <taxon>Bryophyta</taxon>
        <taxon>Sphagnophytina</taxon>
        <taxon>Sphagnopsida</taxon>
        <taxon>Sphagnales</taxon>
        <taxon>Sphagnaceae</taxon>
        <taxon>Sphagnum</taxon>
    </lineage>
</organism>
<dbReference type="Proteomes" id="UP001497512">
    <property type="component" value="Chromosome 12"/>
</dbReference>
<dbReference type="EMBL" id="OZ019904">
    <property type="protein sequence ID" value="CAK9198881.1"/>
    <property type="molecule type" value="Genomic_DNA"/>
</dbReference>
<keyword evidence="3" id="KW-1185">Reference proteome</keyword>
<feature type="compositionally biased region" description="Polar residues" evidence="1">
    <location>
        <begin position="1"/>
        <end position="36"/>
    </location>
</feature>
<dbReference type="InterPro" id="IPR021899">
    <property type="entry name" value="DUF3511"/>
</dbReference>
<feature type="region of interest" description="Disordered" evidence="1">
    <location>
        <begin position="1"/>
        <end position="41"/>
    </location>
</feature>
<dbReference type="PANTHER" id="PTHR33193:SF13">
    <property type="entry name" value="EXPRESSED PROTEIN"/>
    <property type="match status" value="1"/>
</dbReference>
<sequence>MAMQRWNNQYPGTTPESSYTWKGQTQSKSSQPSWSTVVDPEMKRKKRIATYQVFTVEGKMKQTMRNSCRWLKAKYIGARYGWW</sequence>
<dbReference type="Pfam" id="PF12023">
    <property type="entry name" value="DUF3511"/>
    <property type="match status" value="1"/>
</dbReference>
<reference evidence="2" key="1">
    <citation type="submission" date="2024-02" db="EMBL/GenBank/DDBJ databases">
        <authorList>
            <consortium name="ELIXIR-Norway"/>
            <consortium name="Elixir Norway"/>
        </authorList>
    </citation>
    <scope>NUCLEOTIDE SEQUENCE</scope>
</reference>
<dbReference type="PANTHER" id="PTHR33193">
    <property type="entry name" value="DOMAIN PROTEIN, PUTATIVE (DUF3511)-RELATED"/>
    <property type="match status" value="1"/>
</dbReference>
<proteinExistence type="predicted"/>
<evidence type="ECO:0000313" key="2">
    <source>
        <dbReference type="EMBL" id="CAK9198881.1"/>
    </source>
</evidence>
<gene>
    <name evidence="2" type="ORF">CSSPTR1EN2_LOCUS4658</name>
</gene>